<accession>A0ACA8R4L3</accession>
<protein>
    <submittedName>
        <fullName evidence="1">Uncharacterized protein</fullName>
    </submittedName>
</protein>
<dbReference type="Proteomes" id="UP000825015">
    <property type="component" value="Chromosome"/>
</dbReference>
<dbReference type="EMBL" id="AP019779">
    <property type="protein sequence ID" value="BBL62394.1"/>
    <property type="molecule type" value="Genomic_DNA"/>
</dbReference>
<evidence type="ECO:0000313" key="2">
    <source>
        <dbReference type="Proteomes" id="UP000825015"/>
    </source>
</evidence>
<reference evidence="1" key="1">
    <citation type="submission" date="2019-06" db="EMBL/GenBank/DDBJ databases">
        <title>Complete genome sequence of Methanobrevibacter arboriphilus strain SA.</title>
        <authorList>
            <person name="Asakawa S."/>
        </authorList>
    </citation>
    <scope>NUCLEOTIDE SEQUENCE</scope>
    <source>
        <strain evidence="1">SA</strain>
    </source>
</reference>
<gene>
    <name evidence="1" type="ORF">MarbSA_14340</name>
</gene>
<keyword evidence="2" id="KW-1185">Reference proteome</keyword>
<evidence type="ECO:0000313" key="1">
    <source>
        <dbReference type="EMBL" id="BBL62394.1"/>
    </source>
</evidence>
<sequence>MSLDNFFNKVETEEVEINEYEDEYPEYDTLYINDFGDGDTFKGEPRMSEIYEKTFEDKFTGQEITQNNIKLRVINHEDEEVFEAGIKLKTKADVQDIWKKSKLGTFIWSVAEVNDTPIKGNKLTNFNIKEFSDEINNMSNINIVIVSDEFENRSGEIIEYNLVKVTSIN</sequence>
<name>A0ACA8R4L3_METAZ</name>
<organism evidence="1 2">
    <name type="scientific">Methanobrevibacter arboriphilus</name>
    <dbReference type="NCBI Taxonomy" id="39441"/>
    <lineage>
        <taxon>Archaea</taxon>
        <taxon>Methanobacteriati</taxon>
        <taxon>Methanobacteriota</taxon>
        <taxon>Methanomada group</taxon>
        <taxon>Methanobacteria</taxon>
        <taxon>Methanobacteriales</taxon>
        <taxon>Methanobacteriaceae</taxon>
        <taxon>Methanobrevibacter</taxon>
    </lineage>
</organism>
<proteinExistence type="predicted"/>